<sequence length="26" mass="3158">MELEQQRPTSITCLTKIKRRNPMVHF</sequence>
<name>A0A0A9EA28_ARUDO</name>
<dbReference type="EMBL" id="GBRH01203135">
    <property type="protein sequence ID" value="JAD94760.1"/>
    <property type="molecule type" value="Transcribed_RNA"/>
</dbReference>
<protein>
    <submittedName>
        <fullName evidence="1">Uncharacterized protein</fullName>
    </submittedName>
</protein>
<organism evidence="1">
    <name type="scientific">Arundo donax</name>
    <name type="common">Giant reed</name>
    <name type="synonym">Donax arundinaceus</name>
    <dbReference type="NCBI Taxonomy" id="35708"/>
    <lineage>
        <taxon>Eukaryota</taxon>
        <taxon>Viridiplantae</taxon>
        <taxon>Streptophyta</taxon>
        <taxon>Embryophyta</taxon>
        <taxon>Tracheophyta</taxon>
        <taxon>Spermatophyta</taxon>
        <taxon>Magnoliopsida</taxon>
        <taxon>Liliopsida</taxon>
        <taxon>Poales</taxon>
        <taxon>Poaceae</taxon>
        <taxon>PACMAD clade</taxon>
        <taxon>Arundinoideae</taxon>
        <taxon>Arundineae</taxon>
        <taxon>Arundo</taxon>
    </lineage>
</organism>
<dbReference type="AlphaFoldDB" id="A0A0A9EA28"/>
<evidence type="ECO:0000313" key="1">
    <source>
        <dbReference type="EMBL" id="JAD94760.1"/>
    </source>
</evidence>
<accession>A0A0A9EA28</accession>
<proteinExistence type="predicted"/>
<reference evidence="1" key="1">
    <citation type="submission" date="2014-09" db="EMBL/GenBank/DDBJ databases">
        <authorList>
            <person name="Magalhaes I.L.F."/>
            <person name="Oliveira U."/>
            <person name="Santos F.R."/>
            <person name="Vidigal T.H.D.A."/>
            <person name="Brescovit A.D."/>
            <person name="Santos A.J."/>
        </authorList>
    </citation>
    <scope>NUCLEOTIDE SEQUENCE</scope>
    <source>
        <tissue evidence="1">Shoot tissue taken approximately 20 cm above the soil surface</tissue>
    </source>
</reference>
<reference evidence="1" key="2">
    <citation type="journal article" date="2015" name="Data Brief">
        <title>Shoot transcriptome of the giant reed, Arundo donax.</title>
        <authorList>
            <person name="Barrero R.A."/>
            <person name="Guerrero F.D."/>
            <person name="Moolhuijzen P."/>
            <person name="Goolsby J.A."/>
            <person name="Tidwell J."/>
            <person name="Bellgard S.E."/>
            <person name="Bellgard M.I."/>
        </authorList>
    </citation>
    <scope>NUCLEOTIDE SEQUENCE</scope>
    <source>
        <tissue evidence="1">Shoot tissue taken approximately 20 cm above the soil surface</tissue>
    </source>
</reference>